<organism evidence="13 14">
    <name type="scientific">Meganyctiphanes norvegica</name>
    <name type="common">Northern krill</name>
    <name type="synonym">Thysanopoda norvegica</name>
    <dbReference type="NCBI Taxonomy" id="48144"/>
    <lineage>
        <taxon>Eukaryota</taxon>
        <taxon>Metazoa</taxon>
        <taxon>Ecdysozoa</taxon>
        <taxon>Arthropoda</taxon>
        <taxon>Crustacea</taxon>
        <taxon>Multicrustacea</taxon>
        <taxon>Malacostraca</taxon>
        <taxon>Eumalacostraca</taxon>
        <taxon>Eucarida</taxon>
        <taxon>Euphausiacea</taxon>
        <taxon>Euphausiidae</taxon>
        <taxon>Meganyctiphanes</taxon>
    </lineage>
</organism>
<dbReference type="InterPro" id="IPR013087">
    <property type="entry name" value="Znf_C2H2_type"/>
</dbReference>
<sequence length="114" mass="13071">MGCLEIAIGPKNYLAKKKPHIGDEWSVSRSLSTESNTFGCDTEQVMNLQGLGSSKRLLCPDCMKPFATKWEMDRHRRIHTGEKPFSCPLCPYRGTQKTSVQKHLRTHREMILQH</sequence>
<feature type="non-terminal residue" evidence="13">
    <location>
        <position position="114"/>
    </location>
</feature>
<evidence type="ECO:0000313" key="13">
    <source>
        <dbReference type="EMBL" id="CAL4186058.1"/>
    </source>
</evidence>
<dbReference type="InterPro" id="IPR036236">
    <property type="entry name" value="Znf_C2H2_sf"/>
</dbReference>
<evidence type="ECO:0000256" key="6">
    <source>
        <dbReference type="ARBA" id="ARBA00022833"/>
    </source>
</evidence>
<dbReference type="GO" id="GO:0008270">
    <property type="term" value="F:zinc ion binding"/>
    <property type="evidence" value="ECO:0007669"/>
    <property type="project" value="UniProtKB-KW"/>
</dbReference>
<dbReference type="FunFam" id="3.30.160.60:FF:000075">
    <property type="entry name" value="Putative zinc finger protein 536"/>
    <property type="match status" value="1"/>
</dbReference>
<keyword evidence="5 11" id="KW-0863">Zinc-finger</keyword>
<dbReference type="SUPFAM" id="SSF57667">
    <property type="entry name" value="beta-beta-alpha zinc fingers"/>
    <property type="match status" value="1"/>
</dbReference>
<evidence type="ECO:0000256" key="5">
    <source>
        <dbReference type="ARBA" id="ARBA00022771"/>
    </source>
</evidence>
<comment type="similarity">
    <text evidence="2">Belongs to the krueppel C2H2-type zinc-finger protein family.</text>
</comment>
<evidence type="ECO:0000256" key="8">
    <source>
        <dbReference type="ARBA" id="ARBA00023125"/>
    </source>
</evidence>
<keyword evidence="8" id="KW-0238">DNA-binding</keyword>
<evidence type="ECO:0000256" key="7">
    <source>
        <dbReference type="ARBA" id="ARBA00023015"/>
    </source>
</evidence>
<keyword evidence="4" id="KW-0677">Repeat</keyword>
<comment type="caution">
    <text evidence="13">The sequence shown here is derived from an EMBL/GenBank/DDBJ whole genome shotgun (WGS) entry which is preliminary data.</text>
</comment>
<evidence type="ECO:0000256" key="4">
    <source>
        <dbReference type="ARBA" id="ARBA00022737"/>
    </source>
</evidence>
<dbReference type="Gene3D" id="3.30.160.60">
    <property type="entry name" value="Classic Zinc Finger"/>
    <property type="match status" value="2"/>
</dbReference>
<dbReference type="PANTHER" id="PTHR23235">
    <property type="entry name" value="KRUEPPEL-LIKE TRANSCRIPTION FACTOR"/>
    <property type="match status" value="1"/>
</dbReference>
<dbReference type="GO" id="GO:0000981">
    <property type="term" value="F:DNA-binding transcription factor activity, RNA polymerase II-specific"/>
    <property type="evidence" value="ECO:0007669"/>
    <property type="project" value="TreeGrafter"/>
</dbReference>
<proteinExistence type="inferred from homology"/>
<evidence type="ECO:0000256" key="11">
    <source>
        <dbReference type="PROSITE-ProRule" id="PRU00042"/>
    </source>
</evidence>
<keyword evidence="9" id="KW-0804">Transcription</keyword>
<feature type="domain" description="C2H2-type" evidence="12">
    <location>
        <begin position="57"/>
        <end position="84"/>
    </location>
</feature>
<dbReference type="Proteomes" id="UP001497623">
    <property type="component" value="Unassembled WGS sequence"/>
</dbReference>
<keyword evidence="10" id="KW-0539">Nucleus</keyword>
<protein>
    <recommendedName>
        <fullName evidence="12">C2H2-type domain-containing protein</fullName>
    </recommendedName>
</protein>
<evidence type="ECO:0000256" key="1">
    <source>
        <dbReference type="ARBA" id="ARBA00004123"/>
    </source>
</evidence>
<keyword evidence="6" id="KW-0862">Zinc</keyword>
<dbReference type="PANTHER" id="PTHR23235:SF120">
    <property type="entry name" value="KRUPPEL-LIKE FACTOR 15"/>
    <property type="match status" value="1"/>
</dbReference>
<dbReference type="EMBL" id="CAXKWB010063022">
    <property type="protein sequence ID" value="CAL4186058.1"/>
    <property type="molecule type" value="Genomic_DNA"/>
</dbReference>
<gene>
    <name evidence="13" type="ORF">MNOR_LOCUS36017</name>
</gene>
<evidence type="ECO:0000313" key="14">
    <source>
        <dbReference type="Proteomes" id="UP001497623"/>
    </source>
</evidence>
<evidence type="ECO:0000256" key="2">
    <source>
        <dbReference type="ARBA" id="ARBA00006991"/>
    </source>
</evidence>
<dbReference type="AlphaFoldDB" id="A0AAV2SD93"/>
<keyword evidence="3" id="KW-0479">Metal-binding</keyword>
<comment type="subcellular location">
    <subcellularLocation>
        <location evidence="1">Nucleus</location>
    </subcellularLocation>
</comment>
<dbReference type="PROSITE" id="PS50157">
    <property type="entry name" value="ZINC_FINGER_C2H2_2"/>
    <property type="match status" value="1"/>
</dbReference>
<keyword evidence="14" id="KW-1185">Reference proteome</keyword>
<evidence type="ECO:0000259" key="12">
    <source>
        <dbReference type="PROSITE" id="PS50157"/>
    </source>
</evidence>
<keyword evidence="7" id="KW-0805">Transcription regulation</keyword>
<dbReference type="GO" id="GO:0000978">
    <property type="term" value="F:RNA polymerase II cis-regulatory region sequence-specific DNA binding"/>
    <property type="evidence" value="ECO:0007669"/>
    <property type="project" value="TreeGrafter"/>
</dbReference>
<evidence type="ECO:0000256" key="9">
    <source>
        <dbReference type="ARBA" id="ARBA00023163"/>
    </source>
</evidence>
<dbReference type="PROSITE" id="PS00028">
    <property type="entry name" value="ZINC_FINGER_C2H2_1"/>
    <property type="match status" value="1"/>
</dbReference>
<dbReference type="SMART" id="SM00355">
    <property type="entry name" value="ZnF_C2H2"/>
    <property type="match status" value="2"/>
</dbReference>
<evidence type="ECO:0000256" key="3">
    <source>
        <dbReference type="ARBA" id="ARBA00022723"/>
    </source>
</evidence>
<accession>A0AAV2SD93</accession>
<dbReference type="Pfam" id="PF00096">
    <property type="entry name" value="zf-C2H2"/>
    <property type="match status" value="2"/>
</dbReference>
<reference evidence="13 14" key="1">
    <citation type="submission" date="2024-05" db="EMBL/GenBank/DDBJ databases">
        <authorList>
            <person name="Wallberg A."/>
        </authorList>
    </citation>
    <scope>NUCLEOTIDE SEQUENCE [LARGE SCALE GENOMIC DNA]</scope>
</reference>
<evidence type="ECO:0000256" key="10">
    <source>
        <dbReference type="ARBA" id="ARBA00023242"/>
    </source>
</evidence>
<dbReference type="GO" id="GO:0005634">
    <property type="term" value="C:nucleus"/>
    <property type="evidence" value="ECO:0007669"/>
    <property type="project" value="UniProtKB-SubCell"/>
</dbReference>
<name>A0AAV2SD93_MEGNR</name>